<keyword evidence="1" id="KW-0732">Signal</keyword>
<feature type="chain" id="PRO_5013600729" description="FAS1 domain-containing protein" evidence="1">
    <location>
        <begin position="24"/>
        <end position="216"/>
    </location>
</feature>
<evidence type="ECO:0008006" key="4">
    <source>
        <dbReference type="Google" id="ProtNLM"/>
    </source>
</evidence>
<comment type="caution">
    <text evidence="2">The sequence shown here is derived from an EMBL/GenBank/DDBJ whole genome shotgun (WGS) entry which is preliminary data.</text>
</comment>
<name>A0A2G8SA97_9APHY</name>
<evidence type="ECO:0000313" key="2">
    <source>
        <dbReference type="EMBL" id="PIL30682.1"/>
    </source>
</evidence>
<dbReference type="EMBL" id="AYKW01000014">
    <property type="protein sequence ID" value="PIL30682.1"/>
    <property type="molecule type" value="Genomic_DNA"/>
</dbReference>
<evidence type="ECO:0000313" key="3">
    <source>
        <dbReference type="Proteomes" id="UP000230002"/>
    </source>
</evidence>
<dbReference type="OrthoDB" id="3210262at2759"/>
<proteinExistence type="predicted"/>
<dbReference type="AlphaFoldDB" id="A0A2G8SA97"/>
<sequence>MRFFKNAFAAVAIVALGVVGAFAQSENVVVTGIQSVTTASSTLQVSVSELTLTNFPAKGPVIVSGLKNLTVSITTFTQSITFTKPVPFGNAAAEEIVQVLTGFVKVHQLLLSTIIGKQSLASRFFLTAPIAAALRAIEKAVDSFAFTLIALIPTQADNARIQFTALSASFSEAITTYSVVDADGPSVIIENDSVLATHVVSALALRLRFKMKTAKS</sequence>
<reference evidence="2 3" key="1">
    <citation type="journal article" date="2015" name="Sci. Rep.">
        <title>Chromosome-level genome map provides insights into diverse defense mechanisms in the medicinal fungus Ganoderma sinense.</title>
        <authorList>
            <person name="Zhu Y."/>
            <person name="Xu J."/>
            <person name="Sun C."/>
            <person name="Zhou S."/>
            <person name="Xu H."/>
            <person name="Nelson D.R."/>
            <person name="Qian J."/>
            <person name="Song J."/>
            <person name="Luo H."/>
            <person name="Xiang L."/>
            <person name="Li Y."/>
            <person name="Xu Z."/>
            <person name="Ji A."/>
            <person name="Wang L."/>
            <person name="Lu S."/>
            <person name="Hayward A."/>
            <person name="Sun W."/>
            <person name="Li X."/>
            <person name="Schwartz D.C."/>
            <person name="Wang Y."/>
            <person name="Chen S."/>
        </authorList>
    </citation>
    <scope>NUCLEOTIDE SEQUENCE [LARGE SCALE GENOMIC DNA]</scope>
    <source>
        <strain evidence="2 3">ZZ0214-1</strain>
    </source>
</reference>
<keyword evidence="3" id="KW-1185">Reference proteome</keyword>
<dbReference type="Proteomes" id="UP000230002">
    <property type="component" value="Unassembled WGS sequence"/>
</dbReference>
<accession>A0A2G8SA97</accession>
<organism evidence="2 3">
    <name type="scientific">Ganoderma sinense ZZ0214-1</name>
    <dbReference type="NCBI Taxonomy" id="1077348"/>
    <lineage>
        <taxon>Eukaryota</taxon>
        <taxon>Fungi</taxon>
        <taxon>Dikarya</taxon>
        <taxon>Basidiomycota</taxon>
        <taxon>Agaricomycotina</taxon>
        <taxon>Agaricomycetes</taxon>
        <taxon>Polyporales</taxon>
        <taxon>Polyporaceae</taxon>
        <taxon>Ganoderma</taxon>
    </lineage>
</organism>
<evidence type="ECO:0000256" key="1">
    <source>
        <dbReference type="SAM" id="SignalP"/>
    </source>
</evidence>
<gene>
    <name evidence="2" type="ORF">GSI_07386</name>
</gene>
<protein>
    <recommendedName>
        <fullName evidence="4">FAS1 domain-containing protein</fullName>
    </recommendedName>
</protein>
<feature type="signal peptide" evidence="1">
    <location>
        <begin position="1"/>
        <end position="23"/>
    </location>
</feature>